<dbReference type="InterPro" id="IPR004212">
    <property type="entry name" value="GTF2I"/>
</dbReference>
<sequence length="40" mass="4747">MSPEIAYSRGLYDYVILRQPQKVQSFQVEPAISLNDRMRF</sequence>
<dbReference type="EMBL" id="CADCWO010000130">
    <property type="protein sequence ID" value="CAA9576916.1"/>
    <property type="molecule type" value="Genomic_DNA"/>
</dbReference>
<gene>
    <name evidence="1" type="ORF">AVDCRST_MAG81-2373</name>
</gene>
<name>A0A6J4VLF1_9CYAN</name>
<accession>A0A6J4VLF1</accession>
<dbReference type="AlphaFoldDB" id="A0A6J4VLF1"/>
<reference evidence="1" key="1">
    <citation type="submission" date="2020-02" db="EMBL/GenBank/DDBJ databases">
        <authorList>
            <person name="Meier V. D."/>
        </authorList>
    </citation>
    <scope>NUCLEOTIDE SEQUENCE</scope>
    <source>
        <strain evidence="1">AVDCRST_MAG81</strain>
    </source>
</reference>
<protein>
    <submittedName>
        <fullName evidence="1">Uncharacterized protein</fullName>
    </submittedName>
</protein>
<dbReference type="PROSITE" id="PS51139">
    <property type="entry name" value="GTF2I"/>
    <property type="match status" value="1"/>
</dbReference>
<organism evidence="1">
    <name type="scientific">uncultured Synechococcales cyanobacterium</name>
    <dbReference type="NCBI Taxonomy" id="1936017"/>
    <lineage>
        <taxon>Bacteria</taxon>
        <taxon>Bacillati</taxon>
        <taxon>Cyanobacteriota</taxon>
        <taxon>Cyanophyceae</taxon>
        <taxon>Synechococcales</taxon>
        <taxon>environmental samples</taxon>
    </lineage>
</organism>
<evidence type="ECO:0000313" key="1">
    <source>
        <dbReference type="EMBL" id="CAA9576916.1"/>
    </source>
</evidence>
<proteinExistence type="predicted"/>